<dbReference type="EMBL" id="JAEFCI010006735">
    <property type="protein sequence ID" value="KAG5459503.1"/>
    <property type="molecule type" value="Genomic_DNA"/>
</dbReference>
<dbReference type="Proteomes" id="UP000673691">
    <property type="component" value="Unassembled WGS sequence"/>
</dbReference>
<comment type="caution">
    <text evidence="2">The sequence shown here is derived from an EMBL/GenBank/DDBJ whole genome shotgun (WGS) entry which is preliminary data.</text>
</comment>
<proteinExistence type="predicted"/>
<name>A0A8H8DID8_9FUNG</name>
<keyword evidence="3" id="KW-1185">Reference proteome</keyword>
<dbReference type="AlphaFoldDB" id="A0A8H8DID8"/>
<evidence type="ECO:0000256" key="1">
    <source>
        <dbReference type="SAM" id="MobiDB-lite"/>
    </source>
</evidence>
<reference evidence="2 3" key="1">
    <citation type="journal article" name="Sci. Rep.">
        <title>Genome-scale phylogenetic analyses confirm Olpidium as the closest living zoosporic fungus to the non-flagellated, terrestrial fungi.</title>
        <authorList>
            <person name="Chang Y."/>
            <person name="Rochon D."/>
            <person name="Sekimoto S."/>
            <person name="Wang Y."/>
            <person name="Chovatia M."/>
            <person name="Sandor L."/>
            <person name="Salamov A."/>
            <person name="Grigoriev I.V."/>
            <person name="Stajich J.E."/>
            <person name="Spatafora J.W."/>
        </authorList>
    </citation>
    <scope>NUCLEOTIDE SEQUENCE [LARGE SCALE GENOMIC DNA]</scope>
    <source>
        <strain evidence="2">S191</strain>
    </source>
</reference>
<evidence type="ECO:0000313" key="3">
    <source>
        <dbReference type="Proteomes" id="UP000673691"/>
    </source>
</evidence>
<protein>
    <submittedName>
        <fullName evidence="2">Uncharacterized protein</fullName>
    </submittedName>
</protein>
<gene>
    <name evidence="2" type="ORF">BJ554DRAFT_86</name>
</gene>
<sequence>MSITDAPTDERLDWSVGTSGQRGDGGLVRSVASVLILRGEAAGEVEAKAACFGTFFDPAPETGVNPEQQQQQQPGEAARQAAVCSARQGCFATQPDNPITVLVAEKNALAPEMGERAAFVLR</sequence>
<organism evidence="2 3">
    <name type="scientific">Olpidium bornovanus</name>
    <dbReference type="NCBI Taxonomy" id="278681"/>
    <lineage>
        <taxon>Eukaryota</taxon>
        <taxon>Fungi</taxon>
        <taxon>Fungi incertae sedis</taxon>
        <taxon>Olpidiomycota</taxon>
        <taxon>Olpidiomycotina</taxon>
        <taxon>Olpidiomycetes</taxon>
        <taxon>Olpidiales</taxon>
        <taxon>Olpidiaceae</taxon>
        <taxon>Olpidium</taxon>
    </lineage>
</organism>
<evidence type="ECO:0000313" key="2">
    <source>
        <dbReference type="EMBL" id="KAG5459503.1"/>
    </source>
</evidence>
<feature type="region of interest" description="Disordered" evidence="1">
    <location>
        <begin position="1"/>
        <end position="26"/>
    </location>
</feature>
<accession>A0A8H8DID8</accession>